<comment type="caution">
    <text evidence="2">The sequence shown here is derived from an EMBL/GenBank/DDBJ whole genome shotgun (WGS) entry which is preliminary data.</text>
</comment>
<feature type="domain" description="Spore protein YkvP/CgeB glycosyl transferase-like" evidence="1">
    <location>
        <begin position="215"/>
        <end position="362"/>
    </location>
</feature>
<evidence type="ECO:0000259" key="1">
    <source>
        <dbReference type="Pfam" id="PF13524"/>
    </source>
</evidence>
<dbReference type="Proteomes" id="UP001217485">
    <property type="component" value="Unassembled WGS sequence"/>
</dbReference>
<proteinExistence type="predicted"/>
<accession>A0ABT5BXT0</accession>
<dbReference type="SUPFAM" id="SSF53756">
    <property type="entry name" value="UDP-Glycosyltransferase/glycogen phosphorylase"/>
    <property type="match status" value="1"/>
</dbReference>
<dbReference type="GO" id="GO:0016757">
    <property type="term" value="F:glycosyltransferase activity"/>
    <property type="evidence" value="ECO:0007669"/>
    <property type="project" value="UniProtKB-KW"/>
</dbReference>
<keyword evidence="2" id="KW-0808">Transferase</keyword>
<dbReference type="Gene3D" id="3.40.50.2000">
    <property type="entry name" value="Glycogen Phosphorylase B"/>
    <property type="match status" value="1"/>
</dbReference>
<dbReference type="EMBL" id="JAQNDK010000001">
    <property type="protein sequence ID" value="MDC0678897.1"/>
    <property type="molecule type" value="Genomic_DNA"/>
</dbReference>
<keyword evidence="3" id="KW-1185">Reference proteome</keyword>
<evidence type="ECO:0000313" key="2">
    <source>
        <dbReference type="EMBL" id="MDC0678897.1"/>
    </source>
</evidence>
<name>A0ABT5BXT0_9BACT</name>
<dbReference type="InterPro" id="IPR055259">
    <property type="entry name" value="YkvP/CgeB_Glyco_trans-like"/>
</dbReference>
<dbReference type="Pfam" id="PF13524">
    <property type="entry name" value="Glyco_trans_1_2"/>
    <property type="match status" value="1"/>
</dbReference>
<keyword evidence="2" id="KW-0328">Glycosyltransferase</keyword>
<organism evidence="2 3">
    <name type="scientific">Sorangium atrum</name>
    <dbReference type="NCBI Taxonomy" id="2995308"/>
    <lineage>
        <taxon>Bacteria</taxon>
        <taxon>Pseudomonadati</taxon>
        <taxon>Myxococcota</taxon>
        <taxon>Polyangia</taxon>
        <taxon>Polyangiales</taxon>
        <taxon>Polyangiaceae</taxon>
        <taxon>Sorangium</taxon>
    </lineage>
</organism>
<reference evidence="2 3" key="1">
    <citation type="submission" date="2023-01" db="EMBL/GenBank/DDBJ databases">
        <title>Minimal conservation of predation-associated metabolite biosynthetic gene clusters underscores biosynthetic potential of Myxococcota including descriptions for ten novel species: Archangium lansinium sp. nov., Myxococcus landrumus sp. nov., Nannocystis bai.</title>
        <authorList>
            <person name="Ahearne A."/>
            <person name="Stevens C."/>
            <person name="Dowd S."/>
        </authorList>
    </citation>
    <scope>NUCLEOTIDE SEQUENCE [LARGE SCALE GENOMIC DNA]</scope>
    <source>
        <strain evidence="2 3">WIWO2</strain>
    </source>
</reference>
<sequence>MNRRSPRPTLSRSLDIAFFGSSLVSAYWNGAATYYRGILRALAARGHRITFHEPDAYDRQKHRDIEDPPWARVVVYSGTDPAEPRRLVEQARSADVVVKASGVGVFDELLEAEVAALDRPGLTTIFWDVDAPATLERVRAAPSDPFRAQIPRYDLVFTYGGGDPVVRGYEALGARRCAPIYNALDPETHLEVAPDPRFHCDFALLANRLPDRERRVEEFFLRPAAALPGLRFLLGGSGWQDKALPPNVRYVGHVYTADHNAFNASARAVLNVARDSMASVGFSPATRVFEAAGAAACLVTDAWEGIELFLEPGREVLVARSGDDVAEILRTLTPERARAIGRAAKQRVLAGHTYAERARQVEALLARPDGATLTANAPP</sequence>
<gene>
    <name evidence="2" type="ORF">POL72_14220</name>
</gene>
<evidence type="ECO:0000313" key="3">
    <source>
        <dbReference type="Proteomes" id="UP001217485"/>
    </source>
</evidence>
<dbReference type="RefSeq" id="WP_272095746.1">
    <property type="nucleotide sequence ID" value="NZ_JAQNDK010000001.1"/>
</dbReference>
<dbReference type="EC" id="2.4.-.-" evidence="2"/>
<protein>
    <submittedName>
        <fullName evidence="2">Glycosyltransferase</fullName>
        <ecNumber evidence="2">2.4.-.-</ecNumber>
    </submittedName>
</protein>